<evidence type="ECO:0000313" key="3">
    <source>
        <dbReference type="Proteomes" id="UP000275719"/>
    </source>
</evidence>
<keyword evidence="1" id="KW-0472">Membrane</keyword>
<sequence length="126" mass="14923">MKQYIFENKKLILKTNKAPFIIRICLYLITLLCFLIPLLVIVSTFLDNNEFKFTIFIVLGISGLIGFYLLRVSLWNTFGKELIQFHKNEITYIADYHWFKDKLKSINNLNSIINTKLTDWNLDVQI</sequence>
<keyword evidence="3" id="KW-1185">Reference proteome</keyword>
<feature type="transmembrane region" description="Helical" evidence="1">
    <location>
        <begin position="20"/>
        <end position="45"/>
    </location>
</feature>
<organism evidence="2 3">
    <name type="scientific">Paenimyroides tangerinum</name>
    <dbReference type="NCBI Taxonomy" id="2488728"/>
    <lineage>
        <taxon>Bacteria</taxon>
        <taxon>Pseudomonadati</taxon>
        <taxon>Bacteroidota</taxon>
        <taxon>Flavobacteriia</taxon>
        <taxon>Flavobacteriales</taxon>
        <taxon>Flavobacteriaceae</taxon>
        <taxon>Paenimyroides</taxon>
    </lineage>
</organism>
<dbReference type="AlphaFoldDB" id="A0A3P3W7Z7"/>
<proteinExistence type="predicted"/>
<reference evidence="2 3" key="1">
    <citation type="submission" date="2018-11" db="EMBL/GenBank/DDBJ databases">
        <title>Flavobacterium sp. nov., YIM 102701-2 draft genome.</title>
        <authorList>
            <person name="Li G."/>
            <person name="Jiang Y."/>
        </authorList>
    </citation>
    <scope>NUCLEOTIDE SEQUENCE [LARGE SCALE GENOMIC DNA]</scope>
    <source>
        <strain evidence="2 3">YIM 102701-2</strain>
    </source>
</reference>
<dbReference type="Proteomes" id="UP000275719">
    <property type="component" value="Unassembled WGS sequence"/>
</dbReference>
<accession>A0A3P3W7Z7</accession>
<dbReference type="RefSeq" id="WP_125019283.1">
    <property type="nucleotide sequence ID" value="NZ_RQVQ01000020.1"/>
</dbReference>
<dbReference type="OrthoDB" id="1376449at2"/>
<evidence type="ECO:0000313" key="2">
    <source>
        <dbReference type="EMBL" id="RRJ90096.1"/>
    </source>
</evidence>
<name>A0A3P3W7Z7_9FLAO</name>
<feature type="transmembrane region" description="Helical" evidence="1">
    <location>
        <begin position="51"/>
        <end position="70"/>
    </location>
</feature>
<protein>
    <submittedName>
        <fullName evidence="2">Uncharacterized protein</fullName>
    </submittedName>
</protein>
<dbReference type="EMBL" id="RQVQ01000020">
    <property type="protein sequence ID" value="RRJ90096.1"/>
    <property type="molecule type" value="Genomic_DNA"/>
</dbReference>
<keyword evidence="1" id="KW-1133">Transmembrane helix</keyword>
<evidence type="ECO:0000256" key="1">
    <source>
        <dbReference type="SAM" id="Phobius"/>
    </source>
</evidence>
<keyword evidence="1" id="KW-0812">Transmembrane</keyword>
<gene>
    <name evidence="2" type="ORF">EG240_10120</name>
</gene>
<comment type="caution">
    <text evidence="2">The sequence shown here is derived from an EMBL/GenBank/DDBJ whole genome shotgun (WGS) entry which is preliminary data.</text>
</comment>